<dbReference type="OrthoDB" id="10264149at2759"/>
<feature type="compositionally biased region" description="Low complexity" evidence="5">
    <location>
        <begin position="299"/>
        <end position="308"/>
    </location>
</feature>
<dbReference type="SMART" id="SM00146">
    <property type="entry name" value="PI3Kc"/>
    <property type="match status" value="1"/>
</dbReference>
<keyword evidence="3" id="KW-0808">Transferase</keyword>
<feature type="region of interest" description="Disordered" evidence="5">
    <location>
        <begin position="349"/>
        <end position="415"/>
    </location>
</feature>
<keyword evidence="8" id="KW-1185">Reference proteome</keyword>
<dbReference type="GO" id="GO:0004430">
    <property type="term" value="F:1-phosphatidylinositol 4-kinase activity"/>
    <property type="evidence" value="ECO:0007669"/>
    <property type="project" value="UniProtKB-EC"/>
</dbReference>
<comment type="caution">
    <text evidence="7">The sequence shown here is derived from an EMBL/GenBank/DDBJ whole genome shotgun (WGS) entry which is preliminary data.</text>
</comment>
<dbReference type="GO" id="GO:0005737">
    <property type="term" value="C:cytoplasm"/>
    <property type="evidence" value="ECO:0007669"/>
    <property type="project" value="TreeGrafter"/>
</dbReference>
<comment type="catalytic activity">
    <reaction evidence="1">
        <text>a 1,2-diacyl-sn-glycero-3-phospho-(1D-myo-inositol) + ATP = a 1,2-diacyl-sn-glycero-3-phospho-(1D-myo-inositol 4-phosphate) + ADP + H(+)</text>
        <dbReference type="Rhea" id="RHEA:19877"/>
        <dbReference type="ChEBI" id="CHEBI:15378"/>
        <dbReference type="ChEBI" id="CHEBI:30616"/>
        <dbReference type="ChEBI" id="CHEBI:57880"/>
        <dbReference type="ChEBI" id="CHEBI:58178"/>
        <dbReference type="ChEBI" id="CHEBI:456216"/>
        <dbReference type="EC" id="2.7.1.67"/>
    </reaction>
</comment>
<evidence type="ECO:0000256" key="3">
    <source>
        <dbReference type="ARBA" id="ARBA00022679"/>
    </source>
</evidence>
<dbReference type="InterPro" id="IPR018936">
    <property type="entry name" value="PI3/4_kinase_CS"/>
</dbReference>
<feature type="domain" description="PI3K/PI4K catalytic" evidence="6">
    <location>
        <begin position="432"/>
        <end position="704"/>
    </location>
</feature>
<evidence type="ECO:0000259" key="6">
    <source>
        <dbReference type="PROSITE" id="PS50290"/>
    </source>
</evidence>
<dbReference type="InterPro" id="IPR057754">
    <property type="entry name" value="PI4-kinase_beta/PIK1_cat"/>
</dbReference>
<dbReference type="GO" id="GO:0046854">
    <property type="term" value="P:phosphatidylinositol phosphate biosynthetic process"/>
    <property type="evidence" value="ECO:0007669"/>
    <property type="project" value="InterPro"/>
</dbReference>
<evidence type="ECO:0000256" key="5">
    <source>
        <dbReference type="SAM" id="MobiDB-lite"/>
    </source>
</evidence>
<dbReference type="GO" id="GO:0048015">
    <property type="term" value="P:phosphatidylinositol-mediated signaling"/>
    <property type="evidence" value="ECO:0007669"/>
    <property type="project" value="TreeGrafter"/>
</dbReference>
<evidence type="ECO:0000313" key="7">
    <source>
        <dbReference type="EMBL" id="KOO22877.1"/>
    </source>
</evidence>
<dbReference type="EMBL" id="JWZX01003243">
    <property type="protein sequence ID" value="KOO22877.1"/>
    <property type="molecule type" value="Genomic_DNA"/>
</dbReference>
<dbReference type="Gene3D" id="1.10.1070.11">
    <property type="entry name" value="Phosphatidylinositol 3-/4-kinase, catalytic domain"/>
    <property type="match status" value="1"/>
</dbReference>
<dbReference type="PANTHER" id="PTHR10048:SF22">
    <property type="entry name" value="PHOSPHATIDYLINOSITOL 4-KINASE BETA"/>
    <property type="match status" value="1"/>
</dbReference>
<dbReference type="InterPro" id="IPR000403">
    <property type="entry name" value="PI3/4_kinase_cat_dom"/>
</dbReference>
<keyword evidence="4 7" id="KW-0418">Kinase</keyword>
<evidence type="ECO:0000256" key="2">
    <source>
        <dbReference type="ARBA" id="ARBA00012169"/>
    </source>
</evidence>
<reference evidence="8" key="1">
    <citation type="journal article" date="2015" name="PLoS Genet.">
        <title>Genome Sequence and Transcriptome Analyses of Chrysochromulina tobin: Metabolic Tools for Enhanced Algal Fitness in the Prominent Order Prymnesiales (Haptophyceae).</title>
        <authorList>
            <person name="Hovde B.T."/>
            <person name="Deodato C.R."/>
            <person name="Hunsperger H.M."/>
            <person name="Ryken S.A."/>
            <person name="Yost W."/>
            <person name="Jha R.K."/>
            <person name="Patterson J."/>
            <person name="Monnat R.J. Jr."/>
            <person name="Barlow S.B."/>
            <person name="Starkenburg S.R."/>
            <person name="Cattolico R.A."/>
        </authorList>
    </citation>
    <scope>NUCLEOTIDE SEQUENCE</scope>
    <source>
        <strain evidence="8">CCMP291</strain>
    </source>
</reference>
<dbReference type="InterPro" id="IPR015433">
    <property type="entry name" value="PI3/4_kinase"/>
</dbReference>
<gene>
    <name evidence="7" type="ORF">Ctob_002041</name>
</gene>
<dbReference type="AlphaFoldDB" id="A0A0M0J944"/>
<protein>
    <recommendedName>
        <fullName evidence="2">1-phosphatidylinositol 4-kinase</fullName>
        <ecNumber evidence="2">2.7.1.67</ecNumber>
    </recommendedName>
</protein>
<dbReference type="GO" id="GO:0016020">
    <property type="term" value="C:membrane"/>
    <property type="evidence" value="ECO:0007669"/>
    <property type="project" value="TreeGrafter"/>
</dbReference>
<proteinExistence type="predicted"/>
<sequence>MGRSVTGAQLDQLFGLDPIALQSVLPQLLYYVLTHSGPVSREVKAFLLRTCAAAPSFGLELYWLLLAQPRHTAAASAADETVRLSLIEQMKQSVSRLLEVCAAPQPQPIGASDPDNDGATAVSQFRRELHLVQTLTGISEQLRAVERPFRLEQLRAALIAVNKLLPRTGGPLPPSWRPFVPLSGLDANPHAIARFLEGESFVLSTKERVPYLVFAEVVDAHPALLGQQSQSSAALAMRVRLGKLSRAVANRASNFRRRQQRLTSEGMPASLRRQRAESCAVHSAEGGTEPSSVGSPRCAAAMAGLASAPSMRLRSSSDPEEGTSRRIGGSFTGLSRAVAVADTELVIEGDPATLMPTPRLAAAPPSPENEPDEPEREARAHKSRLLLQEAASASEGDALRPDGGGTLRGTRGARAADDEEDFDYSVNEGFGELWQERADRMRATSPYANLPGWALHAFIVKSNDELLQEQFAVSLIREFDRIFRHCRLPLRLRPYRILATSPTTGLIEVVPNAKSLDSVKKSTANYYSLADFFRRRYGGASSVSFHRARRNFVQSLAAYSVVSYLLQLKDRHNGNILLHANGSVIHIDFGFLLSNSPGKNMGFEAAPFKLTGEWVELMGGIGSPWFRYYRTLVVRGFQEARRHRDKVLLIVHAAYRGVGGSFPCFRAGESTVEAMRQRFQPDMTQQQYARYAANLIDNALDNWTTGAYDCYQRCCLGIL</sequence>
<feature type="region of interest" description="Disordered" evidence="5">
    <location>
        <begin position="255"/>
        <end position="329"/>
    </location>
</feature>
<evidence type="ECO:0000256" key="4">
    <source>
        <dbReference type="ARBA" id="ARBA00022777"/>
    </source>
</evidence>
<organism evidence="7 8">
    <name type="scientific">Chrysochromulina tobinii</name>
    <dbReference type="NCBI Taxonomy" id="1460289"/>
    <lineage>
        <taxon>Eukaryota</taxon>
        <taxon>Haptista</taxon>
        <taxon>Haptophyta</taxon>
        <taxon>Prymnesiophyceae</taxon>
        <taxon>Prymnesiales</taxon>
        <taxon>Chrysochromulinaceae</taxon>
        <taxon>Chrysochromulina</taxon>
    </lineage>
</organism>
<dbReference type="FunFam" id="1.10.1070.11:FF:000016">
    <property type="entry name" value="PIK1p Phosphatidylinositol 4-kinase"/>
    <property type="match status" value="1"/>
</dbReference>
<dbReference type="InterPro" id="IPR036940">
    <property type="entry name" value="PI3/4_kinase_cat_sf"/>
</dbReference>
<name>A0A0M0J944_9EUKA</name>
<dbReference type="PROSITE" id="PS00916">
    <property type="entry name" value="PI3_4_KINASE_2"/>
    <property type="match status" value="1"/>
</dbReference>
<dbReference type="PROSITE" id="PS50290">
    <property type="entry name" value="PI3_4_KINASE_3"/>
    <property type="match status" value="1"/>
</dbReference>
<dbReference type="Pfam" id="PF00454">
    <property type="entry name" value="PI3_PI4_kinase"/>
    <property type="match status" value="1"/>
</dbReference>
<dbReference type="Gene3D" id="3.30.1010.10">
    <property type="entry name" value="Phosphatidylinositol 3-kinase Catalytic Subunit, Chain A, domain 4"/>
    <property type="match status" value="1"/>
</dbReference>
<dbReference type="CDD" id="cd05168">
    <property type="entry name" value="PI4Kc_III_beta"/>
    <property type="match status" value="1"/>
</dbReference>
<accession>A0A0M0J944</accession>
<dbReference type="SUPFAM" id="SSF56112">
    <property type="entry name" value="Protein kinase-like (PK-like)"/>
    <property type="match status" value="1"/>
</dbReference>
<evidence type="ECO:0000256" key="1">
    <source>
        <dbReference type="ARBA" id="ARBA00001686"/>
    </source>
</evidence>
<dbReference type="EC" id="2.7.1.67" evidence="2"/>
<evidence type="ECO:0000313" key="8">
    <source>
        <dbReference type="Proteomes" id="UP000037460"/>
    </source>
</evidence>
<dbReference type="Proteomes" id="UP000037460">
    <property type="component" value="Unassembled WGS sequence"/>
</dbReference>
<dbReference type="PANTHER" id="PTHR10048">
    <property type="entry name" value="PHOSPHATIDYLINOSITOL KINASE"/>
    <property type="match status" value="1"/>
</dbReference>
<dbReference type="InterPro" id="IPR011009">
    <property type="entry name" value="Kinase-like_dom_sf"/>
</dbReference>